<accession>A0A6G8RSS9</accession>
<dbReference type="RefSeq" id="WP_166221800.1">
    <property type="nucleotide sequence ID" value="NZ_CP049801.1"/>
</dbReference>
<proteinExistence type="predicted"/>
<organism evidence="2 3">
    <name type="scientific">Acinetobacter shaoyimingii</name>
    <dbReference type="NCBI Taxonomy" id="2715164"/>
    <lineage>
        <taxon>Bacteria</taxon>
        <taxon>Pseudomonadati</taxon>
        <taxon>Pseudomonadota</taxon>
        <taxon>Gammaproteobacteria</taxon>
        <taxon>Moraxellales</taxon>
        <taxon>Moraxellaceae</taxon>
        <taxon>Acinetobacter</taxon>
    </lineage>
</organism>
<evidence type="ECO:0000259" key="1">
    <source>
        <dbReference type="Pfam" id="PF04266"/>
    </source>
</evidence>
<feature type="domain" description="ASCH" evidence="1">
    <location>
        <begin position="9"/>
        <end position="88"/>
    </location>
</feature>
<gene>
    <name evidence="2" type="ORF">G8E00_02650</name>
</gene>
<dbReference type="SUPFAM" id="SSF88697">
    <property type="entry name" value="PUA domain-like"/>
    <property type="match status" value="1"/>
</dbReference>
<keyword evidence="3" id="KW-1185">Reference proteome</keyword>
<evidence type="ECO:0000313" key="2">
    <source>
        <dbReference type="EMBL" id="QIO04945.1"/>
    </source>
</evidence>
<name>A0A6G8RSS9_9GAMM</name>
<evidence type="ECO:0000313" key="3">
    <source>
        <dbReference type="Proteomes" id="UP000502297"/>
    </source>
</evidence>
<dbReference type="InterPro" id="IPR015947">
    <property type="entry name" value="PUA-like_sf"/>
</dbReference>
<dbReference type="Pfam" id="PF04266">
    <property type="entry name" value="ASCH"/>
    <property type="match status" value="1"/>
</dbReference>
<sequence>MKNIYAAISIVAPSGQKIILGEKTLEIRSWKPDQLPLKNLAIIENHHYLTEDSAEEQGQFIALVDVESVHVWQPNEVEQACAQYWQAGYFAWVLKNIRPLKVPIKTIAKRKIYQIEVDPTQFIL</sequence>
<dbReference type="Gene3D" id="2.30.130.30">
    <property type="entry name" value="Hypothetical protein"/>
    <property type="match status" value="1"/>
</dbReference>
<dbReference type="KEGG" id="asha:G8E00_02650"/>
<protein>
    <submittedName>
        <fullName evidence="2">ASCH domain-containing protein</fullName>
    </submittedName>
</protein>
<reference evidence="2 3" key="1">
    <citation type="submission" date="2020-03" db="EMBL/GenBank/DDBJ databases">
        <authorList>
            <person name="Zhu W."/>
        </authorList>
    </citation>
    <scope>NUCLEOTIDE SEQUENCE [LARGE SCALE GENOMIC DNA]</scope>
    <source>
        <strain evidence="2 3">323-1</strain>
    </source>
</reference>
<dbReference type="AlphaFoldDB" id="A0A6G8RSS9"/>
<dbReference type="InterPro" id="IPR007374">
    <property type="entry name" value="ASCH_domain"/>
</dbReference>
<dbReference type="Proteomes" id="UP000502297">
    <property type="component" value="Chromosome"/>
</dbReference>
<dbReference type="EMBL" id="CP049801">
    <property type="protein sequence ID" value="QIO04945.1"/>
    <property type="molecule type" value="Genomic_DNA"/>
</dbReference>